<accession>A0ABW2LXK7</accession>
<keyword evidence="2" id="KW-1185">Reference proteome</keyword>
<gene>
    <name evidence="1" type="ORF">ACFQO9_06840</name>
</gene>
<reference evidence="2" key="1">
    <citation type="journal article" date="2019" name="Int. J. Syst. Evol. Microbiol.">
        <title>The Global Catalogue of Microorganisms (GCM) 10K type strain sequencing project: providing services to taxonomists for standard genome sequencing and annotation.</title>
        <authorList>
            <consortium name="The Broad Institute Genomics Platform"/>
            <consortium name="The Broad Institute Genome Sequencing Center for Infectious Disease"/>
            <person name="Wu L."/>
            <person name="Ma J."/>
        </authorList>
    </citation>
    <scope>NUCLEOTIDE SEQUENCE [LARGE SCALE GENOMIC DNA]</scope>
    <source>
        <strain evidence="2">CCUG 54781</strain>
    </source>
</reference>
<name>A0ABW2LXK7_9FLAO</name>
<dbReference type="RefSeq" id="WP_378175769.1">
    <property type="nucleotide sequence ID" value="NZ_JBHTCR010000003.1"/>
</dbReference>
<evidence type="ECO:0000313" key="1">
    <source>
        <dbReference type="EMBL" id="MFC7346420.1"/>
    </source>
</evidence>
<evidence type="ECO:0008006" key="3">
    <source>
        <dbReference type="Google" id="ProtNLM"/>
    </source>
</evidence>
<protein>
    <recommendedName>
        <fullName evidence="3">DUF4369 domain-containing protein</fullName>
    </recommendedName>
</protein>
<dbReference type="Proteomes" id="UP001596550">
    <property type="component" value="Unassembled WGS sequence"/>
</dbReference>
<comment type="caution">
    <text evidence="1">The sequence shown here is derived from an EMBL/GenBank/DDBJ whole genome shotgun (WGS) entry which is preliminary data.</text>
</comment>
<sequence>MKNWIRFPILISLFIIIVISVNINGSEDAKNRDKVLNNNVIFKGYVIDYRVSNNHRFGIIQLKLTESSVNIFSDSLQNEIYPYKIFGDIAELYTTIGDLDYNDTITVKSKSQKIIYEATREYPKYVSELNVIEDSENIKFVKKKTFF</sequence>
<organism evidence="1 2">
    <name type="scientific">Chryseobacterium zhengzhouense</name>
    <dbReference type="NCBI Taxonomy" id="1636086"/>
    <lineage>
        <taxon>Bacteria</taxon>
        <taxon>Pseudomonadati</taxon>
        <taxon>Bacteroidota</taxon>
        <taxon>Flavobacteriia</taxon>
        <taxon>Flavobacteriales</taxon>
        <taxon>Weeksellaceae</taxon>
        <taxon>Chryseobacterium group</taxon>
        <taxon>Chryseobacterium</taxon>
    </lineage>
</organism>
<proteinExistence type="predicted"/>
<evidence type="ECO:0000313" key="2">
    <source>
        <dbReference type="Proteomes" id="UP001596550"/>
    </source>
</evidence>
<dbReference type="EMBL" id="JBHTCR010000003">
    <property type="protein sequence ID" value="MFC7346420.1"/>
    <property type="molecule type" value="Genomic_DNA"/>
</dbReference>